<keyword evidence="7" id="KW-0378">Hydrolase</keyword>
<feature type="region of interest" description="Disordered" evidence="5">
    <location>
        <begin position="218"/>
        <end position="237"/>
    </location>
</feature>
<organism evidence="7 8">
    <name type="scientific">Rubinisphaera italica</name>
    <dbReference type="NCBI Taxonomy" id="2527969"/>
    <lineage>
        <taxon>Bacteria</taxon>
        <taxon>Pseudomonadati</taxon>
        <taxon>Planctomycetota</taxon>
        <taxon>Planctomycetia</taxon>
        <taxon>Planctomycetales</taxon>
        <taxon>Planctomycetaceae</taxon>
        <taxon>Rubinisphaera</taxon>
    </lineage>
</organism>
<dbReference type="PANTHER" id="PTHR42960:SF1">
    <property type="entry name" value="YCF46 PROTEIN"/>
    <property type="match status" value="1"/>
</dbReference>
<dbReference type="GO" id="GO:0008237">
    <property type="term" value="F:metallopeptidase activity"/>
    <property type="evidence" value="ECO:0007669"/>
    <property type="project" value="UniProtKB-KW"/>
</dbReference>
<dbReference type="InterPro" id="IPR027417">
    <property type="entry name" value="P-loop_NTPase"/>
</dbReference>
<comment type="caution">
    <text evidence="7">The sequence shown here is derived from an EMBL/GenBank/DDBJ whole genome shotgun (WGS) entry which is preliminary data.</text>
</comment>
<feature type="compositionally biased region" description="Low complexity" evidence="5">
    <location>
        <begin position="227"/>
        <end position="237"/>
    </location>
</feature>
<keyword evidence="7" id="KW-0482">Metalloprotease</keyword>
<dbReference type="Proteomes" id="UP000316095">
    <property type="component" value="Unassembled WGS sequence"/>
</dbReference>
<dbReference type="Gene3D" id="3.40.50.300">
    <property type="entry name" value="P-loop containing nucleotide triphosphate hydrolases"/>
    <property type="match status" value="1"/>
</dbReference>
<keyword evidence="1" id="KW-0547">Nucleotide-binding</keyword>
<name>A0A5C5X9W5_9PLAN</name>
<evidence type="ECO:0000259" key="6">
    <source>
        <dbReference type="SMART" id="SM00382"/>
    </source>
</evidence>
<evidence type="ECO:0000313" key="7">
    <source>
        <dbReference type="EMBL" id="TWT59760.1"/>
    </source>
</evidence>
<dbReference type="EMBL" id="SJPG01000001">
    <property type="protein sequence ID" value="TWT59760.1"/>
    <property type="molecule type" value="Genomic_DNA"/>
</dbReference>
<evidence type="ECO:0000256" key="1">
    <source>
        <dbReference type="ARBA" id="ARBA00022741"/>
    </source>
</evidence>
<dbReference type="InterPro" id="IPR003593">
    <property type="entry name" value="AAA+_ATPase"/>
</dbReference>
<evidence type="ECO:0000313" key="8">
    <source>
        <dbReference type="Proteomes" id="UP000316095"/>
    </source>
</evidence>
<feature type="domain" description="AAA+ ATPase" evidence="6">
    <location>
        <begin position="1"/>
        <end position="131"/>
    </location>
</feature>
<keyword evidence="2" id="KW-0067">ATP-binding</keyword>
<evidence type="ECO:0000256" key="4">
    <source>
        <dbReference type="ARBA" id="ARBA00040480"/>
    </source>
</evidence>
<evidence type="ECO:0000256" key="5">
    <source>
        <dbReference type="SAM" id="MobiDB-lite"/>
    </source>
</evidence>
<keyword evidence="7" id="KW-0645">Protease</keyword>
<dbReference type="Pfam" id="PF00004">
    <property type="entry name" value="AAA"/>
    <property type="match status" value="1"/>
</dbReference>
<keyword evidence="8" id="KW-1185">Reference proteome</keyword>
<dbReference type="SUPFAM" id="SSF52540">
    <property type="entry name" value="P-loop containing nucleoside triphosphate hydrolases"/>
    <property type="match status" value="1"/>
</dbReference>
<evidence type="ECO:0000256" key="2">
    <source>
        <dbReference type="ARBA" id="ARBA00022840"/>
    </source>
</evidence>
<accession>A0A5C5X9W5</accession>
<dbReference type="SMART" id="SM00382">
    <property type="entry name" value="AAA"/>
    <property type="match status" value="1"/>
</dbReference>
<dbReference type="InterPro" id="IPR052381">
    <property type="entry name" value="AAA_domain_protein"/>
</dbReference>
<comment type="similarity">
    <text evidence="3">Belongs to the AAA ATPase family. Highly divergent.</text>
</comment>
<gene>
    <name evidence="7" type="primary">ftsH4_1</name>
    <name evidence="7" type="ORF">Pan54_04700</name>
</gene>
<dbReference type="InterPro" id="IPR003959">
    <property type="entry name" value="ATPase_AAA_core"/>
</dbReference>
<dbReference type="GO" id="GO:0006508">
    <property type="term" value="P:proteolysis"/>
    <property type="evidence" value="ECO:0007669"/>
    <property type="project" value="UniProtKB-KW"/>
</dbReference>
<reference evidence="7 8" key="1">
    <citation type="submission" date="2019-02" db="EMBL/GenBank/DDBJ databases">
        <title>Deep-cultivation of Planctomycetes and their phenomic and genomic characterization uncovers novel biology.</title>
        <authorList>
            <person name="Wiegand S."/>
            <person name="Jogler M."/>
            <person name="Boedeker C."/>
            <person name="Pinto D."/>
            <person name="Vollmers J."/>
            <person name="Rivas-Marin E."/>
            <person name="Kohn T."/>
            <person name="Peeters S.H."/>
            <person name="Heuer A."/>
            <person name="Rast P."/>
            <person name="Oberbeckmann S."/>
            <person name="Bunk B."/>
            <person name="Jeske O."/>
            <person name="Meyerdierks A."/>
            <person name="Storesund J.E."/>
            <person name="Kallscheuer N."/>
            <person name="Luecker S."/>
            <person name="Lage O.M."/>
            <person name="Pohl T."/>
            <person name="Merkel B.J."/>
            <person name="Hornburger P."/>
            <person name="Mueller R.-W."/>
            <person name="Bruemmer F."/>
            <person name="Labrenz M."/>
            <person name="Spormann A.M."/>
            <person name="Op Den Camp H."/>
            <person name="Overmann J."/>
            <person name="Amann R."/>
            <person name="Jetten M.S.M."/>
            <person name="Mascher T."/>
            <person name="Medema M.H."/>
            <person name="Devos D.P."/>
            <person name="Kaster A.-K."/>
            <person name="Ovreas L."/>
            <person name="Rohde M."/>
            <person name="Galperin M.Y."/>
            <person name="Jogler C."/>
        </authorList>
    </citation>
    <scope>NUCLEOTIDE SEQUENCE [LARGE SCALE GENOMIC DNA]</scope>
    <source>
        <strain evidence="7 8">Pan54</strain>
    </source>
</reference>
<sequence>MLLGVPGTGKSAFAKSLGQETGRPTITLDVGALLGSLVGQSEERTRKALQIVDAMQPAILFIDEAEKALGGSSGQSDSGVSTRLLGSLLTWLNDHTSDIFVICTANDVRRLPPEFLRAERFDGLFFLDLPGQTQKQAIWQMYRQQFEMTEQELPEDKDWTGAEIRACCRLAALLDLSLLEAAQQIVPVATTSVEAVEHLRRWASGRCLSAEQSGLYTHSVTSERRSPSPTSPQHNWN</sequence>
<dbReference type="GO" id="GO:0016887">
    <property type="term" value="F:ATP hydrolysis activity"/>
    <property type="evidence" value="ECO:0007669"/>
    <property type="project" value="InterPro"/>
</dbReference>
<dbReference type="GO" id="GO:0005524">
    <property type="term" value="F:ATP binding"/>
    <property type="evidence" value="ECO:0007669"/>
    <property type="project" value="UniProtKB-KW"/>
</dbReference>
<dbReference type="PANTHER" id="PTHR42960">
    <property type="entry name" value="YCF46 PROTEIN"/>
    <property type="match status" value="1"/>
</dbReference>
<proteinExistence type="inferred from homology"/>
<dbReference type="AlphaFoldDB" id="A0A5C5X9W5"/>
<evidence type="ECO:0000256" key="3">
    <source>
        <dbReference type="ARBA" id="ARBA00038088"/>
    </source>
</evidence>
<protein>
    <recommendedName>
        <fullName evidence="4">Uncharacterized AAA domain-containing protein ycf46</fullName>
    </recommendedName>
</protein>